<evidence type="ECO:0000313" key="3">
    <source>
        <dbReference type="Proteomes" id="UP000184603"/>
    </source>
</evidence>
<reference evidence="2 3" key="1">
    <citation type="submission" date="2016-12" db="EMBL/GenBank/DDBJ databases">
        <authorList>
            <person name="Song W.-J."/>
            <person name="Kurnit D.M."/>
        </authorList>
    </citation>
    <scope>NUCLEOTIDE SEQUENCE [LARGE SCALE GENOMIC DNA]</scope>
    <source>
        <strain evidence="2 3">DSM 18488</strain>
    </source>
</reference>
<feature type="domain" description="AAA+ ATPase" evidence="1">
    <location>
        <begin position="124"/>
        <end position="311"/>
    </location>
</feature>
<dbReference type="Proteomes" id="UP000184603">
    <property type="component" value="Unassembled WGS sequence"/>
</dbReference>
<evidence type="ECO:0000259" key="1">
    <source>
        <dbReference type="SMART" id="SM00382"/>
    </source>
</evidence>
<sequence length="357" mass="39601">MDKRITIEEIAQNLAMGKAVKQPNGYLTRCPCHNDTKLSLRLKLTAQGDLRATCEAGCKNRDIRQKLSDKGLIAKGDDERVEIKTPCKKTYDSTLVGSYAVTSSELAGMEFVTSKYFVPPFLYAQSISMIYSPPGVGKSMVVHGFCSALTREKPEGLTIGPWEIINGCGVLLVDGELPMSDLKKRLSMISKGLGGEHCQNRLLILSSVEVQEKTGEPINLTKVRYREEITNHFLRHPEYRVLVLDNLTSLTDGMNENTKTAWAPINRWLLQLRNIGVAIILVHHANKSGTDRGHSSIRDNVNNIISLKRVKGAAVDDVHLKAVFEKGRDLEPGEGNDVKLKLIKDEHGGLRFVCPQV</sequence>
<gene>
    <name evidence="2" type="ORF">SAMN02745220_03246</name>
</gene>
<dbReference type="InterPro" id="IPR027417">
    <property type="entry name" value="P-loop_NTPase"/>
</dbReference>
<keyword evidence="3" id="KW-1185">Reference proteome</keyword>
<dbReference type="SUPFAM" id="SSF52540">
    <property type="entry name" value="P-loop containing nucleoside triphosphate hydrolases"/>
    <property type="match status" value="1"/>
</dbReference>
<dbReference type="SMART" id="SM00382">
    <property type="entry name" value="AAA"/>
    <property type="match status" value="1"/>
</dbReference>
<dbReference type="EMBL" id="FRFE01000017">
    <property type="protein sequence ID" value="SHO50090.1"/>
    <property type="molecule type" value="Genomic_DNA"/>
</dbReference>
<proteinExistence type="predicted"/>
<dbReference type="AlphaFoldDB" id="A0A1M7YBS4"/>
<evidence type="ECO:0000313" key="2">
    <source>
        <dbReference type="EMBL" id="SHO50090.1"/>
    </source>
</evidence>
<dbReference type="InterPro" id="IPR003593">
    <property type="entry name" value="AAA+_ATPase"/>
</dbReference>
<dbReference type="Gene3D" id="3.40.50.300">
    <property type="entry name" value="P-loop containing nucleotide triphosphate hydrolases"/>
    <property type="match status" value="1"/>
</dbReference>
<protein>
    <submittedName>
        <fullName evidence="2">AAA domain-containing protein</fullName>
    </submittedName>
</protein>
<accession>A0A1M7YBS4</accession>
<name>A0A1M7YBS4_9BACT</name>
<dbReference type="STRING" id="1121416.SAMN02745220_03246"/>
<dbReference type="Pfam" id="PF13481">
    <property type="entry name" value="AAA_25"/>
    <property type="match status" value="1"/>
</dbReference>
<organism evidence="2 3">
    <name type="scientific">Desulfopila aestuarii DSM 18488</name>
    <dbReference type="NCBI Taxonomy" id="1121416"/>
    <lineage>
        <taxon>Bacteria</taxon>
        <taxon>Pseudomonadati</taxon>
        <taxon>Thermodesulfobacteriota</taxon>
        <taxon>Desulfobulbia</taxon>
        <taxon>Desulfobulbales</taxon>
        <taxon>Desulfocapsaceae</taxon>
        <taxon>Desulfopila</taxon>
    </lineage>
</organism>